<feature type="compositionally biased region" description="Polar residues" evidence="3">
    <location>
        <begin position="434"/>
        <end position="456"/>
    </location>
</feature>
<dbReference type="InterPro" id="IPR035914">
    <property type="entry name" value="Sperma_CUB_dom_sf"/>
</dbReference>
<keyword evidence="1" id="KW-1015">Disulfide bond</keyword>
<keyword evidence="6" id="KW-1185">Reference proteome</keyword>
<dbReference type="Pfam" id="PF00431">
    <property type="entry name" value="CUB"/>
    <property type="match status" value="1"/>
</dbReference>
<dbReference type="Pfam" id="PF13385">
    <property type="entry name" value="Laminin_G_3"/>
    <property type="match status" value="1"/>
</dbReference>
<reference evidence="6" key="1">
    <citation type="journal article" date="2017" name="bioRxiv">
        <title>Comparative analysis of the genomes of Stylophora pistillata and Acropora digitifera provides evidence for extensive differences between species of corals.</title>
        <authorList>
            <person name="Voolstra C.R."/>
            <person name="Li Y."/>
            <person name="Liew Y.J."/>
            <person name="Baumgarten S."/>
            <person name="Zoccola D."/>
            <person name="Flot J.-F."/>
            <person name="Tambutte S."/>
            <person name="Allemand D."/>
            <person name="Aranda M."/>
        </authorList>
    </citation>
    <scope>NUCLEOTIDE SEQUENCE [LARGE SCALE GENOMIC DNA]</scope>
</reference>
<evidence type="ECO:0000256" key="1">
    <source>
        <dbReference type="ARBA" id="ARBA00023157"/>
    </source>
</evidence>
<feature type="domain" description="CUB" evidence="4">
    <location>
        <begin position="262"/>
        <end position="379"/>
    </location>
</feature>
<evidence type="ECO:0000313" key="6">
    <source>
        <dbReference type="Proteomes" id="UP000225706"/>
    </source>
</evidence>
<protein>
    <submittedName>
        <fullName evidence="5">Deleted in malignant brain tumors 1 protein</fullName>
    </submittedName>
</protein>
<dbReference type="InterPro" id="IPR011042">
    <property type="entry name" value="6-blade_b-propeller_TolB-like"/>
</dbReference>
<proteinExistence type="predicted"/>
<dbReference type="OrthoDB" id="5987039at2759"/>
<organism evidence="5 6">
    <name type="scientific">Stylophora pistillata</name>
    <name type="common">Smooth cauliflower coral</name>
    <dbReference type="NCBI Taxonomy" id="50429"/>
    <lineage>
        <taxon>Eukaryota</taxon>
        <taxon>Metazoa</taxon>
        <taxon>Cnidaria</taxon>
        <taxon>Anthozoa</taxon>
        <taxon>Hexacorallia</taxon>
        <taxon>Scleractinia</taxon>
        <taxon>Astrocoeniina</taxon>
        <taxon>Pocilloporidae</taxon>
        <taxon>Stylophora</taxon>
    </lineage>
</organism>
<dbReference type="PANTHER" id="PTHR47635">
    <property type="entry name" value="CUB DOMAIN-CONTAINING PROTEIN"/>
    <property type="match status" value="1"/>
</dbReference>
<dbReference type="Gene3D" id="2.60.120.200">
    <property type="match status" value="1"/>
</dbReference>
<evidence type="ECO:0000259" key="4">
    <source>
        <dbReference type="PROSITE" id="PS01180"/>
    </source>
</evidence>
<dbReference type="SMART" id="SM00042">
    <property type="entry name" value="CUB"/>
    <property type="match status" value="1"/>
</dbReference>
<dbReference type="Gene3D" id="2.120.10.30">
    <property type="entry name" value="TolB, C-terminal domain"/>
    <property type="match status" value="1"/>
</dbReference>
<feature type="compositionally biased region" description="Low complexity" evidence="3">
    <location>
        <begin position="530"/>
        <end position="540"/>
    </location>
</feature>
<gene>
    <name evidence="5" type="primary">DMBT1</name>
    <name evidence="5" type="ORF">AWC38_SpisGene5320</name>
</gene>
<dbReference type="InterPro" id="IPR013320">
    <property type="entry name" value="ConA-like_dom_sf"/>
</dbReference>
<accession>A0A2B4SKG7</accession>
<feature type="compositionally biased region" description="Polar residues" evidence="3">
    <location>
        <begin position="474"/>
        <end position="483"/>
    </location>
</feature>
<comment type="caution">
    <text evidence="5">The sequence shown here is derived from an EMBL/GenBank/DDBJ whole genome shotgun (WGS) entry which is preliminary data.</text>
</comment>
<dbReference type="SUPFAM" id="SSF49899">
    <property type="entry name" value="Concanavalin A-like lectins/glucanases"/>
    <property type="match status" value="1"/>
</dbReference>
<feature type="compositionally biased region" description="Acidic residues" evidence="3">
    <location>
        <begin position="568"/>
        <end position="578"/>
    </location>
</feature>
<dbReference type="CDD" id="cd00041">
    <property type="entry name" value="CUB"/>
    <property type="match status" value="1"/>
</dbReference>
<dbReference type="PROSITE" id="PS01180">
    <property type="entry name" value="CUB"/>
    <property type="match status" value="1"/>
</dbReference>
<dbReference type="FunFam" id="2.60.120.290:FF:000005">
    <property type="entry name" value="Procollagen C-endopeptidase enhancer 1"/>
    <property type="match status" value="1"/>
</dbReference>
<feature type="region of interest" description="Disordered" evidence="3">
    <location>
        <begin position="426"/>
        <end position="593"/>
    </location>
</feature>
<name>A0A2B4SKG7_STYPI</name>
<dbReference type="Proteomes" id="UP000225706">
    <property type="component" value="Unassembled WGS sequence"/>
</dbReference>
<dbReference type="AlphaFoldDB" id="A0A2B4SKG7"/>
<dbReference type="PANTHER" id="PTHR47635:SF2">
    <property type="entry name" value="LAMG-LIKE JELLYROLL FOLD DOMAIN-CONTAINING PROTEIN"/>
    <property type="match status" value="1"/>
</dbReference>
<evidence type="ECO:0000313" key="5">
    <source>
        <dbReference type="EMBL" id="PFX29866.1"/>
    </source>
</evidence>
<comment type="caution">
    <text evidence="2">Lacks conserved residue(s) required for the propagation of feature annotation.</text>
</comment>
<dbReference type="Gene3D" id="2.60.120.290">
    <property type="entry name" value="Spermadhesin, CUB domain"/>
    <property type="match status" value="1"/>
</dbReference>
<evidence type="ECO:0000256" key="2">
    <source>
        <dbReference type="PROSITE-ProRule" id="PRU00059"/>
    </source>
</evidence>
<sequence>MAVQFVSIYPCCYCVALFTLAVFPFVGFCEDLLPYPVGLYPFNKDYETADASCYGNLRGKVQNVHLATGPFEQAETAYEFAGIGTSHVTIPQSPHLDVKTSITILVWIHQTAHAGSVIQYLNGEGDVGLYTSRTTSVSAKFADRTRKSFSSVNNGNHSINLQNKWQYIGVSYDHNTGMAILWINGKDVQKKYLGKFELSTDNDIRVGGGQGKGDSFQGQISCLQIYDRALTGVEVADVKNRCDEHSLATPVNCKTIAAPAGCGVPMTTQSETFYSPGYPKGYPYNAKCVWEIEVPSGYVISLQLRKFSLEVSYTKWPNCPDYVIVRDGINSWCDKLKALCGGAEDWNEEIVSTGNGMRVEFESSKNGSASGFMATYKATPVDEVLKEEDEEMIDFSRHYTGIVIGVACAAIFAILSIITFSHTKRRLQERRHGSLTQSGGRQISYSDNDIFQQNAPPTYDDVMRYPELYPPTPCQGSLANTPAATPRRGSPVSTPTTPRRSLDRHRSPMVIPKIGTPVGMPLFNPRPRPSSSLQSTLSVSIQRGISPLARAELTPQQSRQADHLSSDEHDDDDDDDELPPYPGITGQPTRGDYTALSMDVDSVLDQVRETLEQRRFTLRRGSNPSLSDNNSVHSRVSGTVNAQSGSLPFSGVVNNSGPLQERTEPNITPNTSLSSVDGNGYINPWISSKIPRGNRYGVVLKSSIGVLISKGRSLAAEKLKDGDVADVKLRQLIVKDMDDIKSKLDGISVKDLAASISFFNDGVVYLGKVLDRELRETDGRGASERNKVTTEVGGATKEIKVNENSVVSLAKEIKILQVVDLNEEATKAIKEAKSRFEDARKKAIEAFSNPNLSTSDRLLAMAIRIMATVFEQVDNPASAIDSLRYCLEELHSMSAVQENFSVTLKKGFKSKFGQDRRNEVISSVCQLNRIIYDLTQEFVEDGGKSKQLFIWPCIEVEGEKIDPLRDARIAEGLREMGMEQYCVQPWSFGQEGEKEEQLEEIKSIAINTKGQFIVRDWSTVKVFHRRGNFLYSFSLPKCDAFSSSVAVDQADNMYIMCYRRKVDDVHVHVFDGQAKSDHLFKTNGKGYVILSMMVDCSGKVLILMTEDRSMVSRERYFSRHEDRKKQELRVDVFAKSGKLFRKLYVLCNSATSCTTCEGRLFVLDKTDSILHSISIESYSNHEKKPIKLKEKANLLGMKFHQPSEHFFILSRGPDPVLRVSMYNKDFECVRTIPLIVDFQMSMYFESMFAVNNDGRFVLQHNDFEKPLVMVI</sequence>
<dbReference type="InterPro" id="IPR000859">
    <property type="entry name" value="CUB_dom"/>
</dbReference>
<dbReference type="EMBL" id="LSMT01000059">
    <property type="protein sequence ID" value="PFX29866.1"/>
    <property type="molecule type" value="Genomic_DNA"/>
</dbReference>
<dbReference type="SUPFAM" id="SSF49854">
    <property type="entry name" value="Spermadhesin, CUB domain"/>
    <property type="match status" value="1"/>
</dbReference>
<evidence type="ECO:0000256" key="3">
    <source>
        <dbReference type="SAM" id="MobiDB-lite"/>
    </source>
</evidence>
<dbReference type="SUPFAM" id="SSF101898">
    <property type="entry name" value="NHL repeat"/>
    <property type="match status" value="1"/>
</dbReference>